<comment type="caution">
    <text evidence="4">The sequence shown here is derived from an EMBL/GenBank/DDBJ whole genome shotgun (WGS) entry which is preliminary data.</text>
</comment>
<dbReference type="EC" id="3.2.1.37" evidence="4"/>
<evidence type="ECO:0000313" key="4">
    <source>
        <dbReference type="EMBL" id="MBP2072881.1"/>
    </source>
</evidence>
<proteinExistence type="predicted"/>
<keyword evidence="5" id="KW-1185">Reference proteome</keyword>
<evidence type="ECO:0000256" key="2">
    <source>
        <dbReference type="ARBA" id="ARBA00023295"/>
    </source>
</evidence>
<name>A0ABS4NGS9_9THEO</name>
<feature type="domain" description="Glycosyl hydrolases family 39 N-terminal catalytic" evidence="3">
    <location>
        <begin position="2"/>
        <end position="42"/>
    </location>
</feature>
<keyword evidence="1 4" id="KW-0378">Hydrolase</keyword>
<evidence type="ECO:0000259" key="3">
    <source>
        <dbReference type="Pfam" id="PF01229"/>
    </source>
</evidence>
<dbReference type="Proteomes" id="UP001166402">
    <property type="component" value="Unassembled WGS sequence"/>
</dbReference>
<dbReference type="EMBL" id="JAGGLT010000029">
    <property type="protein sequence ID" value="MBP2072881.1"/>
    <property type="molecule type" value="Genomic_DNA"/>
</dbReference>
<keyword evidence="2 4" id="KW-0326">Glycosidase</keyword>
<accession>A0ABS4NGS9</accession>
<dbReference type="RefSeq" id="WP_245301303.1">
    <property type="nucleotide sequence ID" value="NZ_JAGGLT010000029.1"/>
</dbReference>
<evidence type="ECO:0000256" key="1">
    <source>
        <dbReference type="ARBA" id="ARBA00022801"/>
    </source>
</evidence>
<reference evidence="4" key="1">
    <citation type="submission" date="2021-03" db="EMBL/GenBank/DDBJ databases">
        <title>Genomic Encyclopedia of Type Strains, Phase IV (KMG-IV): sequencing the most valuable type-strain genomes for metagenomic binning, comparative biology and taxonomic classification.</title>
        <authorList>
            <person name="Goeker M."/>
        </authorList>
    </citation>
    <scope>NUCLEOTIDE SEQUENCE</scope>
    <source>
        <strain evidence="4">DSM 101588</strain>
    </source>
</reference>
<dbReference type="GO" id="GO:0009044">
    <property type="term" value="F:xylan 1,4-beta-xylosidase activity"/>
    <property type="evidence" value="ECO:0007669"/>
    <property type="project" value="UniProtKB-EC"/>
</dbReference>
<organism evidence="4 5">
    <name type="scientific">Thermoanaerobacterium butyriciformans</name>
    <dbReference type="NCBI Taxonomy" id="1702242"/>
    <lineage>
        <taxon>Bacteria</taxon>
        <taxon>Bacillati</taxon>
        <taxon>Bacillota</taxon>
        <taxon>Clostridia</taxon>
        <taxon>Thermoanaerobacterales</taxon>
        <taxon>Thermoanaerobacteraceae</taxon>
        <taxon>Thermoanaerobacterium</taxon>
    </lineage>
</organism>
<dbReference type="Pfam" id="PF01229">
    <property type="entry name" value="Glyco_hydro_39"/>
    <property type="match status" value="1"/>
</dbReference>
<gene>
    <name evidence="4" type="ORF">J2Z80_002425</name>
</gene>
<protein>
    <submittedName>
        <fullName evidence="4">Xylan 1,4-beta-xylosidase</fullName>
        <ecNumber evidence="4">3.2.1.37</ecNumber>
    </submittedName>
</protein>
<evidence type="ECO:0000313" key="5">
    <source>
        <dbReference type="Proteomes" id="UP001166402"/>
    </source>
</evidence>
<dbReference type="InterPro" id="IPR049166">
    <property type="entry name" value="GH39_cat"/>
</dbReference>
<dbReference type="Gene3D" id="3.20.20.80">
    <property type="entry name" value="Glycosidases"/>
    <property type="match status" value="1"/>
</dbReference>
<sequence length="43" mass="4990">MVKIKIPINSNGKKFTSRWRYCVGTGRLGLALQKEYIDTLKFD</sequence>